<dbReference type="SUPFAM" id="SSF53335">
    <property type="entry name" value="S-adenosyl-L-methionine-dependent methyltransferases"/>
    <property type="match status" value="1"/>
</dbReference>
<name>A0A2M6WL94_9BACT</name>
<accession>A0A2M6WL94</accession>
<dbReference type="InterPro" id="IPR029063">
    <property type="entry name" value="SAM-dependent_MTases_sf"/>
</dbReference>
<dbReference type="AlphaFoldDB" id="A0A2M6WL94"/>
<evidence type="ECO:0008006" key="3">
    <source>
        <dbReference type="Google" id="ProtNLM"/>
    </source>
</evidence>
<proteinExistence type="predicted"/>
<evidence type="ECO:0000313" key="1">
    <source>
        <dbReference type="EMBL" id="PIT93578.1"/>
    </source>
</evidence>
<organism evidence="1 2">
    <name type="scientific">Candidatus Falkowbacteria bacterium CG10_big_fil_rev_8_21_14_0_10_43_11</name>
    <dbReference type="NCBI Taxonomy" id="1974568"/>
    <lineage>
        <taxon>Bacteria</taxon>
        <taxon>Candidatus Falkowiibacteriota</taxon>
    </lineage>
</organism>
<sequence>MSENNFIKKSRGKTQKLKDFVTLPLRALAIFEENKWGLSSLQQERFEYAAREVKGYCLDVGCGKYNLFIKEFLNNNGVGIDVYKYEGLTNENIVKDITNFPFPNYSFVSITFIANLSHIPKSMRDKELAEAYRCLKKGGNIIITMPGAFASVIIHKIVYLYDKIFKTNYDVDNIRGMHEEEEYYLRDKEIIARLEAAGFTDIKKKYFLTQWGLNHLFTGRKRE</sequence>
<evidence type="ECO:0000313" key="2">
    <source>
        <dbReference type="Proteomes" id="UP000229335"/>
    </source>
</evidence>
<dbReference type="Gene3D" id="3.40.50.150">
    <property type="entry name" value="Vaccinia Virus protein VP39"/>
    <property type="match status" value="1"/>
</dbReference>
<comment type="caution">
    <text evidence="1">The sequence shown here is derived from an EMBL/GenBank/DDBJ whole genome shotgun (WGS) entry which is preliminary data.</text>
</comment>
<reference evidence="2" key="1">
    <citation type="submission" date="2017-09" db="EMBL/GenBank/DDBJ databases">
        <title>Depth-based differentiation of microbial function through sediment-hosted aquifers and enrichment of novel symbionts in the deep terrestrial subsurface.</title>
        <authorList>
            <person name="Probst A.J."/>
            <person name="Ladd B."/>
            <person name="Jarett J.K."/>
            <person name="Geller-Mcgrath D.E."/>
            <person name="Sieber C.M.K."/>
            <person name="Emerson J.B."/>
            <person name="Anantharaman K."/>
            <person name="Thomas B.C."/>
            <person name="Malmstrom R."/>
            <person name="Stieglmeier M."/>
            <person name="Klingl A."/>
            <person name="Woyke T."/>
            <person name="Ryan C.M."/>
            <person name="Banfield J.F."/>
        </authorList>
    </citation>
    <scope>NUCLEOTIDE SEQUENCE [LARGE SCALE GENOMIC DNA]</scope>
</reference>
<gene>
    <name evidence="1" type="ORF">COU00_03625</name>
</gene>
<dbReference type="EMBL" id="PFAS01000063">
    <property type="protein sequence ID" value="PIT93578.1"/>
    <property type="molecule type" value="Genomic_DNA"/>
</dbReference>
<dbReference type="Pfam" id="PF13489">
    <property type="entry name" value="Methyltransf_23"/>
    <property type="match status" value="1"/>
</dbReference>
<dbReference type="Proteomes" id="UP000229335">
    <property type="component" value="Unassembled WGS sequence"/>
</dbReference>
<protein>
    <recommendedName>
        <fullName evidence="3">Methyltransferase type 11 domain-containing protein</fullName>
    </recommendedName>
</protein>